<name>A0A0F8W463_9ZZZZ</name>
<dbReference type="EMBL" id="LAZR01067475">
    <property type="protein sequence ID" value="KKK51517.1"/>
    <property type="molecule type" value="Genomic_DNA"/>
</dbReference>
<comment type="caution">
    <text evidence="1">The sequence shown here is derived from an EMBL/GenBank/DDBJ whole genome shotgun (WGS) entry which is preliminary data.</text>
</comment>
<proteinExistence type="predicted"/>
<feature type="non-terminal residue" evidence="1">
    <location>
        <position position="73"/>
    </location>
</feature>
<protein>
    <submittedName>
        <fullName evidence="1">Uncharacterized protein</fullName>
    </submittedName>
</protein>
<reference evidence="1" key="1">
    <citation type="journal article" date="2015" name="Nature">
        <title>Complex archaea that bridge the gap between prokaryotes and eukaryotes.</title>
        <authorList>
            <person name="Spang A."/>
            <person name="Saw J.H."/>
            <person name="Jorgensen S.L."/>
            <person name="Zaremba-Niedzwiedzka K."/>
            <person name="Martijn J."/>
            <person name="Lind A.E."/>
            <person name="van Eijk R."/>
            <person name="Schleper C."/>
            <person name="Guy L."/>
            <person name="Ettema T.J."/>
        </authorList>
    </citation>
    <scope>NUCLEOTIDE SEQUENCE</scope>
</reference>
<accession>A0A0F8W463</accession>
<evidence type="ECO:0000313" key="1">
    <source>
        <dbReference type="EMBL" id="KKK51517.1"/>
    </source>
</evidence>
<organism evidence="1">
    <name type="scientific">marine sediment metagenome</name>
    <dbReference type="NCBI Taxonomy" id="412755"/>
    <lineage>
        <taxon>unclassified sequences</taxon>
        <taxon>metagenomes</taxon>
        <taxon>ecological metagenomes</taxon>
    </lineage>
</organism>
<gene>
    <name evidence="1" type="ORF">LCGC14_3114200</name>
</gene>
<dbReference type="AlphaFoldDB" id="A0A0F8W463"/>
<sequence>MNPWYGPHNDKSLKEELIREETMSKVKYDRGVSIMAKVKCNHCKCKYSYKSARGVSDIMEEVKLTAKLDIEEM</sequence>